<feature type="compositionally biased region" description="Basic and acidic residues" evidence="1">
    <location>
        <begin position="550"/>
        <end position="560"/>
    </location>
</feature>
<feature type="compositionally biased region" description="Basic and acidic residues" evidence="1">
    <location>
        <begin position="528"/>
        <end position="542"/>
    </location>
</feature>
<organism evidence="2 3">
    <name type="scientific">Plasmodium gaboni</name>
    <dbReference type="NCBI Taxonomy" id="647221"/>
    <lineage>
        <taxon>Eukaryota</taxon>
        <taxon>Sar</taxon>
        <taxon>Alveolata</taxon>
        <taxon>Apicomplexa</taxon>
        <taxon>Aconoidasida</taxon>
        <taxon>Haemosporida</taxon>
        <taxon>Plasmodiidae</taxon>
        <taxon>Plasmodium</taxon>
        <taxon>Plasmodium (Laverania)</taxon>
    </lineage>
</organism>
<sequence>MSIIKKSIYFYKDWSDENESEFYSEENNGSVNENSKKSSANLTNEECIEKEKSIENSVHLEYNNTCKNSGDSIFYDVKNSQENKHSSFENEKIKLSKKSFYSIYDDTDENEDSDYHILKNNRKENMLSFSNKKRTDIYEKEGFINETSLYNNDNMLYEHNNFNNIDNKINNNINNNNNNNIYSNNFMHIYDTEALYSDHTEKEKYDSDDSHKYTSSNNLTEKIKRNIIIKNVLKKINTLINHFKMYKSQINFSYIGIFTILKKYLYIIKNNKMIFLKKKRYTKKMHLCKNKDMKKKFCRVKTFYCLKRKFLYNVDIKFLIKEKHFLKYLYLCTLKKKIQAHYKKEKRKTEKVLNKLIKYIINNEIKKKGKNKINKSTSYHDISDIKNGKYYMDRKIKTYIFKNKRSLLNYKFYHSNDYSVKKYLIDFFGNINKSHDHKNSDETYVENTNIYNNSFDKDITNICTMDKENIGTFYEDKTDENGKNCVNDENYGEIKNDENYEEVKNDENNEEVKSDENYEEVINDENYGEVKSDENYEEVKSDENDEEVKNDENNEEVKSDENDEEVKNDENNEEVKNDVNYEEVKSDKNYKNYGEIKNDENNENYGQIKNNVNDANKTYENINNIEKEKTNELVHNDEIYTTYIKDETKLMNSQSFATSQDMDNSIKENNNYKNCYDIDNNTNSMDNLSVCKENVNDMKREHDMHNDINNEDKNDDTYEDKYYNSISYIHESVQHISYDNEIQKSYSDEIIPSNSDEIQKSYSDEIIPSNSDEIQKSYSDEIIPSNSDEIIPSNSDEIIPSNSDEIIPSNSDEIQKSYSDEIQKSYSDEIQKSYSDEIIPSNSVEIISNHGDAIVPKRGNEIISNHVDQIIPNCGDEIISNHGDQIIPNHGDENLSSDYDQKSLNYHSSKSYISDTEENIHYEENMKDTNNYSSEGCLSYDKNSSKYDNSESYINNNVEKNDDQYDEKGSIQYNTNSYNKSYSYYSDSVQNDIYSYKRKCSDDNNNNNNMNYSKDSIGIIKSITSANSEEKKEMKYNKNTTYSYDYYDYNNNDVHSSYYLYDQDKVDEISQKNKITTRTGSFITNKSVYQYEKYKKDQPSTNVVIPSKIYNTNFNDIENKMEKEIRKSFEQFFNIPIQYNDIKKYEEIKHINDNEYMKQTKEEIKNFDNKDGINIINKSDYTLSMQNIMNINEEENIPLNQNMKVESISNSFQSDENITSNNNINTNKEEIEDKTNKYNNNIYKNIKNNPNNDDHDVHLNEEDIIIEKHDDTTNMIRKQEQIYKIYSRLQNRILNDFKKGCLKKMKKIFNKKCKKIEKDISQNIQSVVQNYNLDDINCSEFVNIYKKKSKKKKKTKNVKSKKWADNVHVLKDEQSVKNTDDHENKLTDRFNETDKINNSDKNIMNNNTCYDKKCDIIDNYTYNVVQYDDDTYKIYNPSDMYPYYYVTKREEATYKNSYYYNVYNYEHFNKTDNEHSKDKYVEKDLINYVYLNKGNVYKNVEKDEKNQNKECDHGNTEIKLNIYQRKGSSDSNSKENIDMNNLECTSFYFTKNDLKNKNKLFDLLKNIDKKKNLRDVIFKIFTVINSKMFNGDMINEKENLKNNEIMKYIKTKNVFNKITSYKNNRNGENKQKKMKKKLHGFFIRNKLKYDNNNNNNNNNNISYNNNIGKNKNNIQKISKQKKINKIFYPTNIYKKMYQKIKEHNKNKEGNHKIIDTYNMKYKLINVPNKDIYFHKNENNNMGVKKTLPVYIYRMMMKQKNKYIPIKKFNYSYLFIEKKKKNYNSSTRNNKILPYYYFSDLNNMSQKMKQILYYKPIVTNKKSIYNEHIPNWEYNKNTYVTNNMINIHKNSNNNNMYYISSNFDGNSMFFDGNNTCMYYHSKDYISKEDIHAKCLMDDCSEYYCSLDMEKRTNDNFDNHKTILNDNKQKYIIEKEDAHRVLLNEGTHIDVDLKEKLNENKEESNIVCVDDNIKDTYIVNENNELVKMYNHDSNLQIIPSTGNKNINDKIFSYAIRQYYYNLNKCILCDKENSKKSYPSIYHNNNNNNNTNMVAENTHQYKGDRRNNFNIQDNKIIKFDGDNNYKYNNVSNYYINDDSLSKGIKKTTLKKSNNIQKKNIITNNNKTNNSNINYSCNSVIQVKNNIINVKPQKQKQNDNKEIYNFSITNENVIPSYYTNLVNKYKKDIGKCILKNIYNGNEYIKNSNIKYTCMNNTYMNKIYPKKKNIYTNKTYMMQNKNMNQVYKNEYDKPNVTKYQLKVKKITFNSTNQSKQINNTNFNNLDLYNNKNYDYFYYNKNYDLKNSIKLKNNNIESFQICSINSPINDKATNTNYKHNVENICIFKDF</sequence>
<keyword evidence="3" id="KW-1185">Reference proteome</keyword>
<protein>
    <recommendedName>
        <fullName evidence="4">Transcription factor with AP2 domain(S)</fullName>
    </recommendedName>
</protein>
<proteinExistence type="predicted"/>
<evidence type="ECO:0000313" key="2">
    <source>
        <dbReference type="EMBL" id="SOV19147.1"/>
    </source>
</evidence>
<evidence type="ECO:0000313" key="3">
    <source>
        <dbReference type="Proteomes" id="UP000831156"/>
    </source>
</evidence>
<dbReference type="EMBL" id="LT969437">
    <property type="protein sequence ID" value="SOV19147.1"/>
    <property type="molecule type" value="Genomic_DNA"/>
</dbReference>
<reference evidence="2" key="1">
    <citation type="submission" date="2016-09" db="EMBL/GenBank/DDBJ databases">
        <authorList>
            <consortium name="Pathogen Informatics"/>
            <person name="Sun Q."/>
            <person name="Inoue M."/>
        </authorList>
    </citation>
    <scope>NUCLEOTIDE SEQUENCE</scope>
</reference>
<feature type="region of interest" description="Disordered" evidence="1">
    <location>
        <begin position="525"/>
        <end position="575"/>
    </location>
</feature>
<name>A0ABY1UU36_9APIC</name>
<evidence type="ECO:0008006" key="4">
    <source>
        <dbReference type="Google" id="ProtNLM"/>
    </source>
</evidence>
<gene>
    <name evidence="2" type="ORF">PGABG01_1434900</name>
</gene>
<evidence type="ECO:0000256" key="1">
    <source>
        <dbReference type="SAM" id="MobiDB-lite"/>
    </source>
</evidence>
<accession>A0ABY1UU36</accession>
<dbReference type="Proteomes" id="UP000831156">
    <property type="component" value="Chromosome 14"/>
</dbReference>